<name>A0A4W3GKM1_CALMI</name>
<dbReference type="Ensembl" id="ENSCMIT00000003504.1">
    <property type="protein sequence ID" value="ENSCMIP00000003375.1"/>
    <property type="gene ID" value="ENSCMIG00000002020.1"/>
</dbReference>
<protein>
    <submittedName>
        <fullName evidence="1">Uncharacterized protein</fullName>
    </submittedName>
</protein>
<reference evidence="2" key="2">
    <citation type="journal article" date="2007" name="PLoS Biol.">
        <title>Survey sequencing and comparative analysis of the elephant shark (Callorhinchus milii) genome.</title>
        <authorList>
            <person name="Venkatesh B."/>
            <person name="Kirkness E.F."/>
            <person name="Loh Y.H."/>
            <person name="Halpern A.L."/>
            <person name="Lee A.P."/>
            <person name="Johnson J."/>
            <person name="Dandona N."/>
            <person name="Viswanathan L.D."/>
            <person name="Tay A."/>
            <person name="Venter J.C."/>
            <person name="Strausberg R.L."/>
            <person name="Brenner S."/>
        </authorList>
    </citation>
    <scope>NUCLEOTIDE SEQUENCE [LARGE SCALE GENOMIC DNA]</scope>
</reference>
<dbReference type="Proteomes" id="UP000314986">
    <property type="component" value="Unassembled WGS sequence"/>
</dbReference>
<reference evidence="2" key="3">
    <citation type="journal article" date="2014" name="Nature">
        <title>Elephant shark genome provides unique insights into gnathostome evolution.</title>
        <authorList>
            <consortium name="International Elephant Shark Genome Sequencing Consortium"/>
            <person name="Venkatesh B."/>
            <person name="Lee A.P."/>
            <person name="Ravi V."/>
            <person name="Maurya A.K."/>
            <person name="Lian M.M."/>
            <person name="Swann J.B."/>
            <person name="Ohta Y."/>
            <person name="Flajnik M.F."/>
            <person name="Sutoh Y."/>
            <person name="Kasahara M."/>
            <person name="Hoon S."/>
            <person name="Gangu V."/>
            <person name="Roy S.W."/>
            <person name="Irimia M."/>
            <person name="Korzh V."/>
            <person name="Kondrychyn I."/>
            <person name="Lim Z.W."/>
            <person name="Tay B.H."/>
            <person name="Tohari S."/>
            <person name="Kong K.W."/>
            <person name="Ho S."/>
            <person name="Lorente-Galdos B."/>
            <person name="Quilez J."/>
            <person name="Marques-Bonet T."/>
            <person name="Raney B.J."/>
            <person name="Ingham P.W."/>
            <person name="Tay A."/>
            <person name="Hillier L.W."/>
            <person name="Minx P."/>
            <person name="Boehm T."/>
            <person name="Wilson R.K."/>
            <person name="Brenner S."/>
            <person name="Warren W.C."/>
        </authorList>
    </citation>
    <scope>NUCLEOTIDE SEQUENCE [LARGE SCALE GENOMIC DNA]</scope>
</reference>
<organism evidence="1 2">
    <name type="scientific">Callorhinchus milii</name>
    <name type="common">Ghost shark</name>
    <dbReference type="NCBI Taxonomy" id="7868"/>
    <lineage>
        <taxon>Eukaryota</taxon>
        <taxon>Metazoa</taxon>
        <taxon>Chordata</taxon>
        <taxon>Craniata</taxon>
        <taxon>Vertebrata</taxon>
        <taxon>Chondrichthyes</taxon>
        <taxon>Holocephali</taxon>
        <taxon>Chimaeriformes</taxon>
        <taxon>Callorhinchidae</taxon>
        <taxon>Callorhinchus</taxon>
    </lineage>
</organism>
<keyword evidence="2" id="KW-1185">Reference proteome</keyword>
<evidence type="ECO:0000313" key="1">
    <source>
        <dbReference type="Ensembl" id="ENSCMIP00000003375.1"/>
    </source>
</evidence>
<reference evidence="1" key="4">
    <citation type="submission" date="2025-08" db="UniProtKB">
        <authorList>
            <consortium name="Ensembl"/>
        </authorList>
    </citation>
    <scope>IDENTIFICATION</scope>
</reference>
<dbReference type="InParanoid" id="A0A4W3GKM1"/>
<reference evidence="1" key="5">
    <citation type="submission" date="2025-09" db="UniProtKB">
        <authorList>
            <consortium name="Ensembl"/>
        </authorList>
    </citation>
    <scope>IDENTIFICATION</scope>
</reference>
<accession>A0A4W3GKM1</accession>
<dbReference type="AlphaFoldDB" id="A0A4W3GKM1"/>
<reference evidence="2" key="1">
    <citation type="journal article" date="2006" name="Science">
        <title>Ancient noncoding elements conserved in the human genome.</title>
        <authorList>
            <person name="Venkatesh B."/>
            <person name="Kirkness E.F."/>
            <person name="Loh Y.H."/>
            <person name="Halpern A.L."/>
            <person name="Lee A.P."/>
            <person name="Johnson J."/>
            <person name="Dandona N."/>
            <person name="Viswanathan L.D."/>
            <person name="Tay A."/>
            <person name="Venter J.C."/>
            <person name="Strausberg R.L."/>
            <person name="Brenner S."/>
        </authorList>
    </citation>
    <scope>NUCLEOTIDE SEQUENCE [LARGE SCALE GENOMIC DNA]</scope>
</reference>
<proteinExistence type="predicted"/>
<sequence length="89" mass="9264">MESGGEGAAGGVVLHIVVVGFHHKKGCQVRGGGAEGSPVSPMSIECFSLRRYLCFGQLSGGPVYNLSQHIWQIIEIPENGLEAASGLAL</sequence>
<evidence type="ECO:0000313" key="2">
    <source>
        <dbReference type="Proteomes" id="UP000314986"/>
    </source>
</evidence>